<evidence type="ECO:0000313" key="3">
    <source>
        <dbReference type="Proteomes" id="UP001303373"/>
    </source>
</evidence>
<evidence type="ECO:0000256" key="1">
    <source>
        <dbReference type="SAM" id="Phobius"/>
    </source>
</evidence>
<name>A0AAQ3M325_9PEZI</name>
<reference evidence="2 3" key="1">
    <citation type="submission" date="2023-11" db="EMBL/GenBank/DDBJ databases">
        <title>An acidophilic fungus is an integral part of prey digestion in a carnivorous sundew plant.</title>
        <authorList>
            <person name="Tsai I.J."/>
        </authorList>
    </citation>
    <scope>NUCLEOTIDE SEQUENCE [LARGE SCALE GENOMIC DNA]</scope>
    <source>
        <strain evidence="2">169a</strain>
    </source>
</reference>
<proteinExistence type="predicted"/>
<dbReference type="Proteomes" id="UP001303373">
    <property type="component" value="Chromosome 3"/>
</dbReference>
<keyword evidence="1" id="KW-0812">Transmembrane</keyword>
<gene>
    <name evidence="2" type="ORF">R9X50_00197800</name>
</gene>
<keyword evidence="3" id="KW-1185">Reference proteome</keyword>
<evidence type="ECO:0000313" key="2">
    <source>
        <dbReference type="EMBL" id="WPG99167.1"/>
    </source>
</evidence>
<feature type="transmembrane region" description="Helical" evidence="1">
    <location>
        <begin position="357"/>
        <end position="374"/>
    </location>
</feature>
<dbReference type="AlphaFoldDB" id="A0AAQ3M325"/>
<sequence length="450" mass="52484">MDLLKFEISDSKLEHNNWRFPSNIRLRPMLELDEEDFLVNHKIDRSYDDSTVRFKLVVANAVSANLQDTSKLPIRNEYQKVIRDQGWISDEYEHLWRRDGGGSAALTSRGILTFLLQTPRDGKSFCSLSLVNRERHHCGGLFIADDKYSLESLLSNQQYIQRHPKVPRDFAILPFNILVHHVDETIVQVQSLSRDVLSTEKRIAEGEIRLEDNGDYKLLNRLNLEHIRLQRRSNFQIELGQNLLKYIDEYHRMWSVLWEGGTSYIEDMREKIDQQMRYCEQVKLDLEVLPRRIKNQSKAIFNFIIQRDNKLNLQMAESSRRIAEESRRDNLLNLEMAAATAQVAEETRQDSAAMKTIAVLTLTFLPGTAVASFFSMNGMFNWPAGKDGEIASPLLWIFFAVTIPLTIIIYLVWIVWFRISQKKYVKQHDEAVANFEKELKMRVRSATGTW</sequence>
<dbReference type="Gene3D" id="1.20.58.340">
    <property type="entry name" value="Magnesium transport protein CorA, transmembrane region"/>
    <property type="match status" value="1"/>
</dbReference>
<organism evidence="2 3">
    <name type="scientific">Acrodontium crateriforme</name>
    <dbReference type="NCBI Taxonomy" id="150365"/>
    <lineage>
        <taxon>Eukaryota</taxon>
        <taxon>Fungi</taxon>
        <taxon>Dikarya</taxon>
        <taxon>Ascomycota</taxon>
        <taxon>Pezizomycotina</taxon>
        <taxon>Dothideomycetes</taxon>
        <taxon>Dothideomycetidae</taxon>
        <taxon>Mycosphaerellales</taxon>
        <taxon>Teratosphaeriaceae</taxon>
        <taxon>Acrodontium</taxon>
    </lineage>
</organism>
<feature type="transmembrane region" description="Helical" evidence="1">
    <location>
        <begin position="394"/>
        <end position="417"/>
    </location>
</feature>
<protein>
    <submittedName>
        <fullName evidence="2">Uncharacterized protein</fullName>
    </submittedName>
</protein>
<keyword evidence="1" id="KW-1133">Transmembrane helix</keyword>
<dbReference type="EMBL" id="CP138582">
    <property type="protein sequence ID" value="WPG99167.1"/>
    <property type="molecule type" value="Genomic_DNA"/>
</dbReference>
<keyword evidence="1" id="KW-0472">Membrane</keyword>
<accession>A0AAQ3M325</accession>